<name>F0FB51_9BACT</name>
<evidence type="ECO:0000313" key="2">
    <source>
        <dbReference type="Proteomes" id="UP000005697"/>
    </source>
</evidence>
<dbReference type="Proteomes" id="UP000005697">
    <property type="component" value="Unassembled WGS sequence"/>
</dbReference>
<dbReference type="eggNOG" id="ENOG5032ZH1">
    <property type="taxonomic scope" value="Bacteria"/>
</dbReference>
<protein>
    <submittedName>
        <fullName evidence="1">Uncharacterized protein</fullName>
    </submittedName>
</protein>
<dbReference type="HOGENOM" id="CLU_137774_0_0_10"/>
<comment type="caution">
    <text evidence="1">The sequence shown here is derived from an EMBL/GenBank/DDBJ whole genome shotgun (WGS) entry which is preliminary data.</text>
</comment>
<dbReference type="AlphaFoldDB" id="F0FB51"/>
<accession>F0FB51</accession>
<sequence>MGVVMDERRIQQEASEALLDIGVSVPLKPVRLPFFKKPLMFRMSMHRPRLSTQIKIARLYLSLDVSYAELEAFDKDEQMQFVAEHGRTIAEMVALTMCGKWWKPVWLVSWMLRHWVDNLYLQVAMMKFVLLLGTESFTNIIRSAEMTNPLKLRLSQKTKGS</sequence>
<dbReference type="EMBL" id="AEWX01000049">
    <property type="protein sequence ID" value="EGC18619.1"/>
    <property type="molecule type" value="Genomic_DNA"/>
</dbReference>
<organism evidence="1 2">
    <name type="scientific">Prevotella multiformis DSM 16608</name>
    <dbReference type="NCBI Taxonomy" id="888743"/>
    <lineage>
        <taxon>Bacteria</taxon>
        <taxon>Pseudomonadati</taxon>
        <taxon>Bacteroidota</taxon>
        <taxon>Bacteroidia</taxon>
        <taxon>Bacteroidales</taxon>
        <taxon>Prevotellaceae</taxon>
        <taxon>Prevotella</taxon>
    </lineage>
</organism>
<dbReference type="STRING" id="888743.HMPREF9141_2818"/>
<gene>
    <name evidence="1" type="ORF">HMPREF9141_2818</name>
</gene>
<proteinExistence type="predicted"/>
<keyword evidence="2" id="KW-1185">Reference proteome</keyword>
<evidence type="ECO:0000313" key="1">
    <source>
        <dbReference type="EMBL" id="EGC18619.1"/>
    </source>
</evidence>
<reference evidence="1 2" key="1">
    <citation type="submission" date="2011-01" db="EMBL/GenBank/DDBJ databases">
        <authorList>
            <person name="Muzny D."/>
            <person name="Qin X."/>
            <person name="Deng J."/>
            <person name="Jiang H."/>
            <person name="Liu Y."/>
            <person name="Qu J."/>
            <person name="Song X.-Z."/>
            <person name="Zhang L."/>
            <person name="Thornton R."/>
            <person name="Coyle M."/>
            <person name="Francisco L."/>
            <person name="Jackson L."/>
            <person name="Javaid M."/>
            <person name="Korchina V."/>
            <person name="Kovar C."/>
            <person name="Mata R."/>
            <person name="Mathew T."/>
            <person name="Ngo R."/>
            <person name="Nguyen L."/>
            <person name="Nguyen N."/>
            <person name="Okwuonu G."/>
            <person name="Ongeri F."/>
            <person name="Pham C."/>
            <person name="Simmons D."/>
            <person name="Wilczek-Boney K."/>
            <person name="Hale W."/>
            <person name="Jakkamsetti A."/>
            <person name="Pham P."/>
            <person name="Ruth R."/>
            <person name="San Lucas F."/>
            <person name="Warren J."/>
            <person name="Zhang J."/>
            <person name="Zhao Z."/>
            <person name="Zhou C."/>
            <person name="Zhu D."/>
            <person name="Lee S."/>
            <person name="Bess C."/>
            <person name="Blankenburg K."/>
            <person name="Forbes L."/>
            <person name="Fu Q."/>
            <person name="Gubbala S."/>
            <person name="Hirani K."/>
            <person name="Jayaseelan J.C."/>
            <person name="Lara F."/>
            <person name="Munidasa M."/>
            <person name="Palculict T."/>
            <person name="Patil S."/>
            <person name="Pu L.-L."/>
            <person name="Saada N."/>
            <person name="Tang L."/>
            <person name="Weissenberger G."/>
            <person name="Zhu Y."/>
            <person name="Hemphill L."/>
            <person name="Shang Y."/>
            <person name="Youmans B."/>
            <person name="Ayvaz T."/>
            <person name="Ross M."/>
            <person name="Santibanez J."/>
            <person name="Aqrawi P."/>
            <person name="Gross S."/>
            <person name="Joshi V."/>
            <person name="Fowler G."/>
            <person name="Nazareth L."/>
            <person name="Reid J."/>
            <person name="Worley K."/>
            <person name="Petrosino J."/>
            <person name="Highlander S."/>
            <person name="Gibbs R."/>
        </authorList>
    </citation>
    <scope>NUCLEOTIDE SEQUENCE [LARGE SCALE GENOMIC DNA]</scope>
    <source>
        <strain evidence="1 2">DSM 16608</strain>
    </source>
</reference>